<dbReference type="InterPro" id="IPR027417">
    <property type="entry name" value="P-loop_NTPase"/>
</dbReference>
<feature type="domain" description="Sulfotransferase" evidence="4">
    <location>
        <begin position="41"/>
        <end position="277"/>
    </location>
</feature>
<evidence type="ECO:0000256" key="2">
    <source>
        <dbReference type="ARBA" id="ARBA00022679"/>
    </source>
</evidence>
<dbReference type="EMBL" id="LR790840">
    <property type="protein sequence ID" value="CAB3266702.1"/>
    <property type="molecule type" value="mRNA"/>
</dbReference>
<reference evidence="5" key="1">
    <citation type="submission" date="2020-04" db="EMBL/GenBank/DDBJ databases">
        <authorList>
            <person name="Neveu A P."/>
        </authorList>
    </citation>
    <scope>NUCLEOTIDE SEQUENCE</scope>
    <source>
        <tissue evidence="5">Whole embryo</tissue>
    </source>
</reference>
<gene>
    <name evidence="5" type="primary">Sult1d1</name>
</gene>
<evidence type="ECO:0000256" key="1">
    <source>
        <dbReference type="ARBA" id="ARBA00005771"/>
    </source>
</evidence>
<sequence length="291" mass="34001">MNKTKVKLSYVKTKSGGVYALPTHCSQKTFNDFTNFRFDHNDIIVCTHPKSGTTWMMNLIYLIIHKGSLVPEGKHLSQYFTFCETADRDVMLRQRVDDVIPRLYQSHVTRGLFPATNGSKIVCVLRHPKDVCVSYFYHTRELVDLYRFEGNFDDYFPLFVKGEKDYGNYFDHVTEWMTCFNDPNCFNVLYEDMLTDTKSVVMAVACFLGYEHHVTDPDILNRILDRCSFGFMSNNMEKFSKYVVDGKCPVVRRGVIGDWKNHMSKEQAKIIDDKCKEYGIDHLWKKYADLL</sequence>
<name>A0A6F9DTE5_9ASCI</name>
<evidence type="ECO:0000259" key="4">
    <source>
        <dbReference type="Pfam" id="PF00685"/>
    </source>
</evidence>
<evidence type="ECO:0000256" key="3">
    <source>
        <dbReference type="RuleBase" id="RU361155"/>
    </source>
</evidence>
<dbReference type="InterPro" id="IPR000863">
    <property type="entry name" value="Sulfotransferase_dom"/>
</dbReference>
<dbReference type="GO" id="GO:0008146">
    <property type="term" value="F:sulfotransferase activity"/>
    <property type="evidence" value="ECO:0007669"/>
    <property type="project" value="InterPro"/>
</dbReference>
<evidence type="ECO:0000313" key="5">
    <source>
        <dbReference type="EMBL" id="CAB3266702.1"/>
    </source>
</evidence>
<dbReference type="SUPFAM" id="SSF52540">
    <property type="entry name" value="P-loop containing nucleoside triphosphate hydrolases"/>
    <property type="match status" value="1"/>
</dbReference>
<dbReference type="Gene3D" id="3.40.50.300">
    <property type="entry name" value="P-loop containing nucleotide triphosphate hydrolases"/>
    <property type="match status" value="1"/>
</dbReference>
<protein>
    <recommendedName>
        <fullName evidence="3">Sulfotransferase</fullName>
        <ecNumber evidence="3">2.8.2.-</ecNumber>
    </recommendedName>
</protein>
<dbReference type="EC" id="2.8.2.-" evidence="3"/>
<proteinExistence type="evidence at transcript level"/>
<organism evidence="5">
    <name type="scientific">Phallusia mammillata</name>
    <dbReference type="NCBI Taxonomy" id="59560"/>
    <lineage>
        <taxon>Eukaryota</taxon>
        <taxon>Metazoa</taxon>
        <taxon>Chordata</taxon>
        <taxon>Tunicata</taxon>
        <taxon>Ascidiacea</taxon>
        <taxon>Phlebobranchia</taxon>
        <taxon>Ascidiidae</taxon>
        <taxon>Phallusia</taxon>
    </lineage>
</organism>
<dbReference type="AlphaFoldDB" id="A0A6F9DTE5"/>
<keyword evidence="2 3" id="KW-0808">Transferase</keyword>
<accession>A0A6F9DTE5</accession>
<comment type="similarity">
    <text evidence="1 3">Belongs to the sulfotransferase 1 family.</text>
</comment>
<dbReference type="Pfam" id="PF00685">
    <property type="entry name" value="Sulfotransfer_1"/>
    <property type="match status" value="1"/>
</dbReference>
<dbReference type="PANTHER" id="PTHR11783">
    <property type="entry name" value="SULFOTRANSFERASE SULT"/>
    <property type="match status" value="1"/>
</dbReference>